<reference evidence="3 5" key="1">
    <citation type="journal article" date="2014" name="BMC Genomics">
        <title>Genome sequence of Anopheles sinensis provides insight into genetics basis of mosquito competence for malaria parasites.</title>
        <authorList>
            <person name="Zhou D."/>
            <person name="Zhang D."/>
            <person name="Ding G."/>
            <person name="Shi L."/>
            <person name="Hou Q."/>
            <person name="Ye Y."/>
            <person name="Xu Y."/>
            <person name="Zhou H."/>
            <person name="Xiong C."/>
            <person name="Li S."/>
            <person name="Yu J."/>
            <person name="Hong S."/>
            <person name="Yu X."/>
            <person name="Zou P."/>
            <person name="Chen C."/>
            <person name="Chang X."/>
            <person name="Wang W."/>
            <person name="Lv Y."/>
            <person name="Sun Y."/>
            <person name="Ma L."/>
            <person name="Shen B."/>
            <person name="Zhu C."/>
        </authorList>
    </citation>
    <scope>NUCLEOTIDE SEQUENCE [LARGE SCALE GENOMIC DNA]</scope>
</reference>
<evidence type="ECO:0000313" key="3">
    <source>
        <dbReference type="EMBL" id="KFB36141.1"/>
    </source>
</evidence>
<name>A0A084VDU7_ANOSI</name>
<feature type="transmembrane region" description="Helical" evidence="2">
    <location>
        <begin position="45"/>
        <end position="68"/>
    </location>
</feature>
<evidence type="ECO:0000256" key="2">
    <source>
        <dbReference type="SAM" id="Phobius"/>
    </source>
</evidence>
<dbReference type="GO" id="GO:0004601">
    <property type="term" value="F:peroxidase activity"/>
    <property type="evidence" value="ECO:0007669"/>
    <property type="project" value="InterPro"/>
</dbReference>
<keyword evidence="2" id="KW-0812">Transmembrane</keyword>
<dbReference type="Proteomes" id="UP000030765">
    <property type="component" value="Unassembled WGS sequence"/>
</dbReference>
<dbReference type="OMA" id="KEPANDC"/>
<evidence type="ECO:0000313" key="5">
    <source>
        <dbReference type="Proteomes" id="UP000030765"/>
    </source>
</evidence>
<keyword evidence="5" id="KW-1185">Reference proteome</keyword>
<gene>
    <name evidence="3" type="ORF">ZHAS_00003215</name>
</gene>
<dbReference type="VEuPathDB" id="VectorBase:ASIS009995"/>
<dbReference type="STRING" id="74873.A0A084VDU7"/>
<dbReference type="InterPro" id="IPR037120">
    <property type="entry name" value="Haem_peroxidase_sf_animal"/>
</dbReference>
<dbReference type="InterPro" id="IPR010255">
    <property type="entry name" value="Haem_peroxidase_sf"/>
</dbReference>
<dbReference type="EnsemblMetazoa" id="ASIC003215-RA">
    <property type="protein sequence ID" value="ASIC003215-PA"/>
    <property type="gene ID" value="ASIC003215"/>
</dbReference>
<dbReference type="Gene3D" id="1.10.640.10">
    <property type="entry name" value="Haem peroxidase domain superfamily, animal type"/>
    <property type="match status" value="1"/>
</dbReference>
<dbReference type="GO" id="GO:0020037">
    <property type="term" value="F:heme binding"/>
    <property type="evidence" value="ECO:0007669"/>
    <property type="project" value="InterPro"/>
</dbReference>
<feature type="region of interest" description="Disordered" evidence="1">
    <location>
        <begin position="1"/>
        <end position="28"/>
    </location>
</feature>
<dbReference type="Pfam" id="PF03098">
    <property type="entry name" value="An_peroxidase"/>
    <property type="match status" value="1"/>
</dbReference>
<dbReference type="EMBL" id="ATLV01011798">
    <property type="status" value="NOT_ANNOTATED_CDS"/>
    <property type="molecule type" value="Genomic_DNA"/>
</dbReference>
<dbReference type="PROSITE" id="PS50292">
    <property type="entry name" value="PEROXIDASE_3"/>
    <property type="match status" value="1"/>
</dbReference>
<keyword evidence="2" id="KW-1133">Transmembrane helix</keyword>
<dbReference type="VEuPathDB" id="VectorBase:ASIC003215"/>
<dbReference type="AlphaFoldDB" id="A0A084VDU7"/>
<dbReference type="InterPro" id="IPR019791">
    <property type="entry name" value="Haem_peroxidase_animal"/>
</dbReference>
<protein>
    <submittedName>
        <fullName evidence="3">AGAP003502-PA-like protein</fullName>
    </submittedName>
</protein>
<evidence type="ECO:0000256" key="1">
    <source>
        <dbReference type="SAM" id="MobiDB-lite"/>
    </source>
</evidence>
<organism evidence="3">
    <name type="scientific">Anopheles sinensis</name>
    <name type="common">Mosquito</name>
    <dbReference type="NCBI Taxonomy" id="74873"/>
    <lineage>
        <taxon>Eukaryota</taxon>
        <taxon>Metazoa</taxon>
        <taxon>Ecdysozoa</taxon>
        <taxon>Arthropoda</taxon>
        <taxon>Hexapoda</taxon>
        <taxon>Insecta</taxon>
        <taxon>Pterygota</taxon>
        <taxon>Neoptera</taxon>
        <taxon>Endopterygota</taxon>
        <taxon>Diptera</taxon>
        <taxon>Nematocera</taxon>
        <taxon>Culicoidea</taxon>
        <taxon>Culicidae</taxon>
        <taxon>Anophelinae</taxon>
        <taxon>Anopheles</taxon>
    </lineage>
</organism>
<dbReference type="EMBL" id="ATLV01011799">
    <property type="status" value="NOT_ANNOTATED_CDS"/>
    <property type="molecule type" value="Genomic_DNA"/>
</dbReference>
<evidence type="ECO:0000313" key="4">
    <source>
        <dbReference type="EnsemblMetazoa" id="ASIC003215-PA"/>
    </source>
</evidence>
<dbReference type="GO" id="GO:0006979">
    <property type="term" value="P:response to oxidative stress"/>
    <property type="evidence" value="ECO:0007669"/>
    <property type="project" value="InterPro"/>
</dbReference>
<accession>A0A084VDU7</accession>
<sequence>MVMADERTPLTSEPLPALSGPSGGNVHHLKSHETLRERQVRRFQCWICSAILGAFALAVLISISYIIFGDPTTRPLDGANTTAADFPELLNLISFPLADEPTPQWSDPDITDEAKAAAIAEGEKELGDKELLEETLSSPPVQSPSFRHQKSVGATVAARLAAKVGFVEDRATKALLRKVSNRQRKGSVGRGPKIDLPRLIHRGECDFNARYRTANGTCNNKEHPHEYGVAMIPFRRQLNPDYGDGISAPQPCRVKLVVLFERPPPLGPAKKEPANDCRDRETLVFLAGRIPTENDRSIWQ</sequence>
<dbReference type="EMBL" id="KE524723">
    <property type="protein sequence ID" value="KFB36141.1"/>
    <property type="molecule type" value="Genomic_DNA"/>
</dbReference>
<keyword evidence="2" id="KW-0472">Membrane</keyword>
<proteinExistence type="predicted"/>
<reference evidence="4" key="2">
    <citation type="submission" date="2020-05" db="UniProtKB">
        <authorList>
            <consortium name="EnsemblMetazoa"/>
        </authorList>
    </citation>
    <scope>IDENTIFICATION</scope>
</reference>
<dbReference type="OrthoDB" id="823504at2759"/>
<dbReference type="SUPFAM" id="SSF48113">
    <property type="entry name" value="Heme-dependent peroxidases"/>
    <property type="match status" value="1"/>
</dbReference>